<keyword evidence="7 9" id="KW-0057">Aromatic amino acid biosynthesis</keyword>
<feature type="binding site" evidence="9">
    <location>
        <position position="124"/>
    </location>
    <ligand>
        <name>phosphoenolpyruvate</name>
        <dbReference type="ChEBI" id="CHEBI:58702"/>
    </ligand>
</feature>
<feature type="active site" description="Proton acceptor" evidence="9">
    <location>
        <position position="319"/>
    </location>
</feature>
<comment type="subcellular location">
    <subcellularLocation>
        <location evidence="9">Cytoplasm</location>
    </subcellularLocation>
</comment>
<feature type="binding site" evidence="9">
    <location>
        <position position="172"/>
    </location>
    <ligand>
        <name>phosphoenolpyruvate</name>
        <dbReference type="ChEBI" id="CHEBI:58702"/>
    </ligand>
</feature>
<dbReference type="NCBIfam" id="TIGR01356">
    <property type="entry name" value="aroA"/>
    <property type="match status" value="1"/>
</dbReference>
<dbReference type="InterPro" id="IPR036968">
    <property type="entry name" value="Enolpyruvate_Tfrase_sf"/>
</dbReference>
<dbReference type="InterPro" id="IPR023193">
    <property type="entry name" value="EPSP_synthase_CS"/>
</dbReference>
<evidence type="ECO:0000256" key="1">
    <source>
        <dbReference type="ARBA" id="ARBA00002174"/>
    </source>
</evidence>
<evidence type="ECO:0000256" key="3">
    <source>
        <dbReference type="ARBA" id="ARBA00009948"/>
    </source>
</evidence>
<dbReference type="InterPro" id="IPR006264">
    <property type="entry name" value="EPSP_synthase"/>
</dbReference>
<dbReference type="Proteomes" id="UP001243623">
    <property type="component" value="Chromosome"/>
</dbReference>
<dbReference type="InterPro" id="IPR013792">
    <property type="entry name" value="RNA3'P_cycl/enolpyr_Trfase_a/b"/>
</dbReference>
<evidence type="ECO:0000256" key="4">
    <source>
        <dbReference type="ARBA" id="ARBA00022490"/>
    </source>
</evidence>
<evidence type="ECO:0000256" key="9">
    <source>
        <dbReference type="HAMAP-Rule" id="MF_00210"/>
    </source>
</evidence>
<comment type="caution">
    <text evidence="9">Lacks conserved residue(s) required for the propagation of feature annotation.</text>
</comment>
<dbReference type="EC" id="2.5.1.19" evidence="9"/>
<keyword evidence="6 9" id="KW-0808">Transferase</keyword>
<feature type="binding site" evidence="9">
    <location>
        <position position="23"/>
    </location>
    <ligand>
        <name>3-phosphoshikimate</name>
        <dbReference type="ChEBI" id="CHEBI:145989"/>
    </ligand>
</feature>
<feature type="binding site" evidence="9">
    <location>
        <position position="28"/>
    </location>
    <ligand>
        <name>3-phosphoshikimate</name>
        <dbReference type="ChEBI" id="CHEBI:145989"/>
    </ligand>
</feature>
<name>A0A9Y2ERV1_9FIRM</name>
<dbReference type="KEGG" id="sgbi:P3F81_06785"/>
<feature type="binding site" evidence="9">
    <location>
        <position position="392"/>
    </location>
    <ligand>
        <name>phosphoenolpyruvate</name>
        <dbReference type="ChEBI" id="CHEBI:58702"/>
    </ligand>
</feature>
<dbReference type="PANTHER" id="PTHR21090:SF5">
    <property type="entry name" value="PENTAFUNCTIONAL AROM POLYPEPTIDE"/>
    <property type="match status" value="1"/>
</dbReference>
<feature type="binding site" evidence="9">
    <location>
        <position position="23"/>
    </location>
    <ligand>
        <name>phosphoenolpyruvate</name>
        <dbReference type="ChEBI" id="CHEBI:58702"/>
    </ligand>
</feature>
<dbReference type="FunFam" id="3.65.10.10:FF:000006">
    <property type="entry name" value="3-phosphoshikimate 1-carboxyvinyltransferase"/>
    <property type="match status" value="1"/>
</dbReference>
<dbReference type="GO" id="GO:0009423">
    <property type="term" value="P:chorismate biosynthetic process"/>
    <property type="evidence" value="ECO:0007669"/>
    <property type="project" value="UniProtKB-UniRule"/>
</dbReference>
<dbReference type="EMBL" id="CP120678">
    <property type="protein sequence ID" value="WIW69631.1"/>
    <property type="molecule type" value="Genomic_DNA"/>
</dbReference>
<dbReference type="HAMAP" id="MF_00210">
    <property type="entry name" value="EPSP_synth"/>
    <property type="match status" value="1"/>
</dbReference>
<dbReference type="GO" id="GO:0009073">
    <property type="term" value="P:aromatic amino acid family biosynthetic process"/>
    <property type="evidence" value="ECO:0007669"/>
    <property type="project" value="UniProtKB-KW"/>
</dbReference>
<proteinExistence type="inferred from homology"/>
<evidence type="ECO:0000256" key="2">
    <source>
        <dbReference type="ARBA" id="ARBA00004811"/>
    </source>
</evidence>
<dbReference type="InterPro" id="IPR001986">
    <property type="entry name" value="Enolpyruvate_Tfrase_dom"/>
</dbReference>
<evidence type="ECO:0000256" key="7">
    <source>
        <dbReference type="ARBA" id="ARBA00023141"/>
    </source>
</evidence>
<evidence type="ECO:0000256" key="8">
    <source>
        <dbReference type="ARBA" id="ARBA00044633"/>
    </source>
</evidence>
<feature type="binding site" evidence="9">
    <location>
        <position position="319"/>
    </location>
    <ligand>
        <name>3-phosphoshikimate</name>
        <dbReference type="ChEBI" id="CHEBI:145989"/>
    </ligand>
</feature>
<keyword evidence="12" id="KW-1185">Reference proteome</keyword>
<comment type="catalytic activity">
    <reaction evidence="8">
        <text>3-phosphoshikimate + phosphoenolpyruvate = 5-O-(1-carboxyvinyl)-3-phosphoshikimate + phosphate</text>
        <dbReference type="Rhea" id="RHEA:21256"/>
        <dbReference type="ChEBI" id="CHEBI:43474"/>
        <dbReference type="ChEBI" id="CHEBI:57701"/>
        <dbReference type="ChEBI" id="CHEBI:58702"/>
        <dbReference type="ChEBI" id="CHEBI:145989"/>
        <dbReference type="EC" id="2.5.1.19"/>
    </reaction>
    <physiologicalReaction direction="left-to-right" evidence="8">
        <dbReference type="Rhea" id="RHEA:21257"/>
    </physiologicalReaction>
</comment>
<keyword evidence="4 9" id="KW-0963">Cytoplasm</keyword>
<evidence type="ECO:0000313" key="11">
    <source>
        <dbReference type="EMBL" id="WIW69631.1"/>
    </source>
</evidence>
<accession>A0A9Y2ERV1</accession>
<sequence>MKDIMKIIAGQGLKGDFFIPGDKSISHRSVMFSALGDKPVRIKNFLNSQDCLSTVKCIQALGVKVDFINENEIVIYGKGIHGLTEPSDVLDAGNSGTTLRLMMGILAAQPFFSTFTGDQSLRKRPMRRVINPLSEMKAKLVSREDSKYLPLAIIPVDKLQAINYAMPMASAQVKSAILLAGMYAEGETIVTEPYTSRDHTERMFETFGVKLRKFGTSIGIKKVDKFVSPEEIVVPGDISSAAFWLVAASIIPNSKLIIRNIGINPTRTGILDVLKDMGANIEIVNEKWSGKEPVADFIVRSAELKGVTFGAEIMPRLIDEIPILTVAAMFAEGDTIISGAGELRVKETDRLAAIEAEFTKMGAKIQATDDGLIIHGKAALKEAECYSYHDHRIAMALAIAGMAAHGVTIQSPHCVDISYPNFYTVLNELKK</sequence>
<feature type="binding site" evidence="9">
    <location>
        <position position="96"/>
    </location>
    <ligand>
        <name>phosphoenolpyruvate</name>
        <dbReference type="ChEBI" id="CHEBI:58702"/>
    </ligand>
</feature>
<comment type="similarity">
    <text evidence="3 9">Belongs to the EPSP synthase family.</text>
</comment>
<reference evidence="11" key="1">
    <citation type="submission" date="2023-03" db="EMBL/GenBank/DDBJ databases">
        <title>Selenobaculum gbiensis gen. nov. sp. nov., a new bacterium isolated from the gut microbiota of IBD patient.</title>
        <authorList>
            <person name="Yeo S."/>
            <person name="Park H."/>
            <person name="Huh C.S."/>
        </authorList>
    </citation>
    <scope>NUCLEOTIDE SEQUENCE</scope>
    <source>
        <strain evidence="11">ICN-92133</strain>
    </source>
</reference>
<evidence type="ECO:0000259" key="10">
    <source>
        <dbReference type="Pfam" id="PF00275"/>
    </source>
</evidence>
<protein>
    <recommendedName>
        <fullName evidence="9">3-phosphoshikimate 1-carboxyvinyltransferase</fullName>
        <ecNumber evidence="9">2.5.1.19</ecNumber>
    </recommendedName>
    <alternativeName>
        <fullName evidence="9">5-enolpyruvylshikimate-3-phosphate synthase</fullName>
        <shortName evidence="9">EPSP synthase</shortName>
        <shortName evidence="9">EPSPS</shortName>
    </alternativeName>
</protein>
<dbReference type="RefSeq" id="WP_147668939.1">
    <property type="nucleotide sequence ID" value="NZ_CP120678.1"/>
</dbReference>
<dbReference type="Pfam" id="PF00275">
    <property type="entry name" value="EPSP_synthase"/>
    <property type="match status" value="1"/>
</dbReference>
<gene>
    <name evidence="9 11" type="primary">aroA</name>
    <name evidence="11" type="ORF">P3F81_06785</name>
</gene>
<feature type="binding site" evidence="9">
    <location>
        <position position="170"/>
    </location>
    <ligand>
        <name>3-phosphoshikimate</name>
        <dbReference type="ChEBI" id="CHEBI:145989"/>
    </ligand>
</feature>
<feature type="binding site" evidence="9">
    <location>
        <position position="346"/>
    </location>
    <ligand>
        <name>3-phosphoshikimate</name>
        <dbReference type="ChEBI" id="CHEBI:145989"/>
    </ligand>
</feature>
<dbReference type="Gene3D" id="3.65.10.10">
    <property type="entry name" value="Enolpyruvate transferase domain"/>
    <property type="match status" value="2"/>
</dbReference>
<dbReference type="GO" id="GO:0005737">
    <property type="term" value="C:cytoplasm"/>
    <property type="evidence" value="ECO:0007669"/>
    <property type="project" value="UniProtKB-SubCell"/>
</dbReference>
<dbReference type="PANTHER" id="PTHR21090">
    <property type="entry name" value="AROM/DEHYDROQUINATE SYNTHASE"/>
    <property type="match status" value="1"/>
</dbReference>
<evidence type="ECO:0000313" key="12">
    <source>
        <dbReference type="Proteomes" id="UP001243623"/>
    </source>
</evidence>
<keyword evidence="5 9" id="KW-0028">Amino-acid biosynthesis</keyword>
<feature type="domain" description="Enolpyruvate transferase" evidence="10">
    <location>
        <begin position="10"/>
        <end position="426"/>
    </location>
</feature>
<feature type="binding site" evidence="9">
    <location>
        <position position="350"/>
    </location>
    <ligand>
        <name>phosphoenolpyruvate</name>
        <dbReference type="ChEBI" id="CHEBI:58702"/>
    </ligand>
</feature>
<evidence type="ECO:0000256" key="6">
    <source>
        <dbReference type="ARBA" id="ARBA00022679"/>
    </source>
</evidence>
<dbReference type="PROSITE" id="PS00104">
    <property type="entry name" value="EPSP_SYNTHASE_1"/>
    <property type="match status" value="1"/>
</dbReference>
<feature type="binding site" evidence="9">
    <location>
        <position position="172"/>
    </location>
    <ligand>
        <name>3-phosphoshikimate</name>
        <dbReference type="ChEBI" id="CHEBI:145989"/>
    </ligand>
</feature>
<dbReference type="SUPFAM" id="SSF55205">
    <property type="entry name" value="EPT/RTPC-like"/>
    <property type="match status" value="1"/>
</dbReference>
<comment type="function">
    <text evidence="1 9">Catalyzes the transfer of the enolpyruvyl moiety of phosphoenolpyruvate (PEP) to the 5-hydroxyl of shikimate-3-phosphate (S3P) to produce enolpyruvyl shikimate-3-phosphate and inorganic phosphate.</text>
</comment>
<feature type="binding site" evidence="9">
    <location>
        <position position="24"/>
    </location>
    <ligand>
        <name>3-phosphoshikimate</name>
        <dbReference type="ChEBI" id="CHEBI:145989"/>
    </ligand>
</feature>
<dbReference type="PIRSF" id="PIRSF000505">
    <property type="entry name" value="EPSPS"/>
    <property type="match status" value="1"/>
</dbReference>
<dbReference type="PROSITE" id="PS00885">
    <property type="entry name" value="EPSP_SYNTHASE_2"/>
    <property type="match status" value="1"/>
</dbReference>
<organism evidence="11 12">
    <name type="scientific">Selenobaculum gibii</name>
    <dbReference type="NCBI Taxonomy" id="3054208"/>
    <lineage>
        <taxon>Bacteria</taxon>
        <taxon>Bacillati</taxon>
        <taxon>Bacillota</taxon>
        <taxon>Negativicutes</taxon>
        <taxon>Selenomonadales</taxon>
        <taxon>Selenomonadaceae</taxon>
        <taxon>Selenobaculum</taxon>
    </lineage>
</organism>
<comment type="subunit">
    <text evidence="9">Monomer.</text>
</comment>
<dbReference type="AlphaFoldDB" id="A0A9Y2ERV1"/>
<dbReference type="GO" id="GO:0008652">
    <property type="term" value="P:amino acid biosynthetic process"/>
    <property type="evidence" value="ECO:0007669"/>
    <property type="project" value="UniProtKB-KW"/>
</dbReference>
<dbReference type="GO" id="GO:0003866">
    <property type="term" value="F:3-phosphoshikimate 1-carboxyvinyltransferase activity"/>
    <property type="evidence" value="ECO:0007669"/>
    <property type="project" value="UniProtKB-UniRule"/>
</dbReference>
<comment type="pathway">
    <text evidence="2 9">Metabolic intermediate biosynthesis; chorismate biosynthesis; chorismate from D-erythrose 4-phosphate and phosphoenolpyruvate: step 6/7.</text>
</comment>
<dbReference type="FunFam" id="3.65.10.10:FF:000005">
    <property type="entry name" value="3-phosphoshikimate 1-carboxyvinyltransferase"/>
    <property type="match status" value="1"/>
</dbReference>
<dbReference type="CDD" id="cd01556">
    <property type="entry name" value="EPSP_synthase"/>
    <property type="match status" value="1"/>
</dbReference>
<evidence type="ECO:0000256" key="5">
    <source>
        <dbReference type="ARBA" id="ARBA00022605"/>
    </source>
</evidence>